<keyword evidence="1" id="KW-0349">Heme</keyword>
<keyword evidence="4" id="KW-0732">Signal</keyword>
<dbReference type="InterPro" id="IPR036909">
    <property type="entry name" value="Cyt_c-like_dom_sf"/>
</dbReference>
<dbReference type="InterPro" id="IPR009056">
    <property type="entry name" value="Cyt_c-like_dom"/>
</dbReference>
<dbReference type="SUPFAM" id="SSF46626">
    <property type="entry name" value="Cytochrome c"/>
    <property type="match status" value="1"/>
</dbReference>
<dbReference type="STRING" id="1054996.SAMN05444414_101174"/>
<dbReference type="GO" id="GO:0009055">
    <property type="term" value="F:electron transfer activity"/>
    <property type="evidence" value="ECO:0007669"/>
    <property type="project" value="InterPro"/>
</dbReference>
<evidence type="ECO:0000256" key="3">
    <source>
        <dbReference type="ARBA" id="ARBA00023004"/>
    </source>
</evidence>
<dbReference type="EMBL" id="FRBN01000001">
    <property type="protein sequence ID" value="SHK77969.1"/>
    <property type="molecule type" value="Genomic_DNA"/>
</dbReference>
<dbReference type="Proteomes" id="UP000184191">
    <property type="component" value="Unassembled WGS sequence"/>
</dbReference>
<evidence type="ECO:0000313" key="6">
    <source>
        <dbReference type="EMBL" id="SHK77969.1"/>
    </source>
</evidence>
<evidence type="ECO:0000256" key="2">
    <source>
        <dbReference type="ARBA" id="ARBA00022723"/>
    </source>
</evidence>
<evidence type="ECO:0000259" key="5">
    <source>
        <dbReference type="Pfam" id="PF00034"/>
    </source>
</evidence>
<feature type="chain" id="PRO_5012161084" description="Cytochrome c domain-containing protein" evidence="4">
    <location>
        <begin position="22"/>
        <end position="137"/>
    </location>
</feature>
<sequence>MKILAYAAMVAILGSSQSAFAQDNTFGAIEYGNSCAQCHGMDGKGGGPMAGFLTGTLPDLTQLQKDNGGVFPVTRVYGVIDGSTELGPHGTREMPAWGNRYKLDAQEHLSYDFGPSRETYVRTRVLALIEHLAAMQE</sequence>
<protein>
    <recommendedName>
        <fullName evidence="5">Cytochrome c domain-containing protein</fullName>
    </recommendedName>
</protein>
<dbReference type="AlphaFoldDB" id="A0A1M6V948"/>
<evidence type="ECO:0000313" key="7">
    <source>
        <dbReference type="Proteomes" id="UP000184191"/>
    </source>
</evidence>
<feature type="domain" description="Cytochrome c" evidence="5">
    <location>
        <begin position="31"/>
        <end position="68"/>
    </location>
</feature>
<keyword evidence="7" id="KW-1185">Reference proteome</keyword>
<evidence type="ECO:0000256" key="1">
    <source>
        <dbReference type="ARBA" id="ARBA00022617"/>
    </source>
</evidence>
<name>A0A1M6V948_9RHOB</name>
<keyword evidence="2" id="KW-0479">Metal-binding</keyword>
<reference evidence="7" key="1">
    <citation type="submission" date="2016-11" db="EMBL/GenBank/DDBJ databases">
        <authorList>
            <person name="Varghese N."/>
            <person name="Submissions S."/>
        </authorList>
    </citation>
    <scope>NUCLEOTIDE SEQUENCE [LARGE SCALE GENOMIC DNA]</scope>
    <source>
        <strain evidence="7">DSM 29327</strain>
    </source>
</reference>
<accession>A0A1M6V948</accession>
<feature type="signal peptide" evidence="4">
    <location>
        <begin position="1"/>
        <end position="21"/>
    </location>
</feature>
<dbReference type="Gene3D" id="1.10.760.10">
    <property type="entry name" value="Cytochrome c-like domain"/>
    <property type="match status" value="1"/>
</dbReference>
<evidence type="ECO:0000256" key="4">
    <source>
        <dbReference type="SAM" id="SignalP"/>
    </source>
</evidence>
<dbReference type="GO" id="GO:0020037">
    <property type="term" value="F:heme binding"/>
    <property type="evidence" value="ECO:0007669"/>
    <property type="project" value="InterPro"/>
</dbReference>
<proteinExistence type="predicted"/>
<organism evidence="6 7">
    <name type="scientific">Roseovarius marisflavi</name>
    <dbReference type="NCBI Taxonomy" id="1054996"/>
    <lineage>
        <taxon>Bacteria</taxon>
        <taxon>Pseudomonadati</taxon>
        <taxon>Pseudomonadota</taxon>
        <taxon>Alphaproteobacteria</taxon>
        <taxon>Rhodobacterales</taxon>
        <taxon>Roseobacteraceae</taxon>
        <taxon>Roseovarius</taxon>
    </lineage>
</organism>
<dbReference type="Pfam" id="PF00034">
    <property type="entry name" value="Cytochrom_C"/>
    <property type="match status" value="1"/>
</dbReference>
<keyword evidence="3" id="KW-0408">Iron</keyword>
<gene>
    <name evidence="6" type="ORF">SAMN05444414_101174</name>
</gene>